<dbReference type="InterPro" id="IPR008927">
    <property type="entry name" value="6-PGluconate_DH-like_C_sf"/>
</dbReference>
<dbReference type="GO" id="GO:0005737">
    <property type="term" value="C:cytoplasm"/>
    <property type="evidence" value="ECO:0007669"/>
    <property type="project" value="UniProtKB-SubCell"/>
</dbReference>
<comment type="catalytic activity">
    <reaction evidence="4 7">
        <text>L-proline + NADP(+) = (S)-1-pyrroline-5-carboxylate + NADPH + 2 H(+)</text>
        <dbReference type="Rhea" id="RHEA:14109"/>
        <dbReference type="ChEBI" id="CHEBI:15378"/>
        <dbReference type="ChEBI" id="CHEBI:17388"/>
        <dbReference type="ChEBI" id="CHEBI:57783"/>
        <dbReference type="ChEBI" id="CHEBI:58349"/>
        <dbReference type="ChEBI" id="CHEBI:60039"/>
        <dbReference type="EC" id="1.5.1.2"/>
    </reaction>
</comment>
<accession>A0A366HMJ5</accession>
<dbReference type="EMBL" id="QNRR01000005">
    <property type="protein sequence ID" value="RBP43797.1"/>
    <property type="molecule type" value="Genomic_DNA"/>
</dbReference>
<dbReference type="EC" id="1.5.1.2" evidence="4 5"/>
<evidence type="ECO:0000256" key="1">
    <source>
        <dbReference type="ARBA" id="ARBA00005525"/>
    </source>
</evidence>
<evidence type="ECO:0000259" key="8">
    <source>
        <dbReference type="Pfam" id="PF03807"/>
    </source>
</evidence>
<dbReference type="SUPFAM" id="SSF51735">
    <property type="entry name" value="NAD(P)-binding Rossmann-fold domains"/>
    <property type="match status" value="1"/>
</dbReference>
<keyword evidence="4" id="KW-0963">Cytoplasm</keyword>
<dbReference type="PROSITE" id="PS00521">
    <property type="entry name" value="P5CR"/>
    <property type="match status" value="1"/>
</dbReference>
<gene>
    <name evidence="4" type="primary">proC</name>
    <name evidence="10" type="ORF">DES53_105196</name>
</gene>
<dbReference type="PIRSF" id="PIRSF000193">
    <property type="entry name" value="Pyrrol-5-carb_rd"/>
    <property type="match status" value="1"/>
</dbReference>
<dbReference type="Gene3D" id="1.10.3730.10">
    <property type="entry name" value="ProC C-terminal domain-like"/>
    <property type="match status" value="1"/>
</dbReference>
<comment type="catalytic activity">
    <reaction evidence="4">
        <text>L-proline + NAD(+) = (S)-1-pyrroline-5-carboxylate + NADH + 2 H(+)</text>
        <dbReference type="Rhea" id="RHEA:14105"/>
        <dbReference type="ChEBI" id="CHEBI:15378"/>
        <dbReference type="ChEBI" id="CHEBI:17388"/>
        <dbReference type="ChEBI" id="CHEBI:57540"/>
        <dbReference type="ChEBI" id="CHEBI:57945"/>
        <dbReference type="ChEBI" id="CHEBI:60039"/>
        <dbReference type="EC" id="1.5.1.2"/>
    </reaction>
</comment>
<dbReference type="Pfam" id="PF03807">
    <property type="entry name" value="F420_oxidored"/>
    <property type="match status" value="1"/>
</dbReference>
<comment type="similarity">
    <text evidence="1 4 7">Belongs to the pyrroline-5-carboxylate reductase family.</text>
</comment>
<dbReference type="SUPFAM" id="SSF48179">
    <property type="entry name" value="6-phosphogluconate dehydrogenase C-terminal domain-like"/>
    <property type="match status" value="1"/>
</dbReference>
<evidence type="ECO:0000259" key="9">
    <source>
        <dbReference type="Pfam" id="PF14748"/>
    </source>
</evidence>
<comment type="function">
    <text evidence="4">Catalyzes the reduction of 1-pyrroline-5-carboxylate (PCA) to L-proline.</text>
</comment>
<feature type="binding site" evidence="6">
    <location>
        <begin position="69"/>
        <end position="72"/>
    </location>
    <ligand>
        <name>NADP(+)</name>
        <dbReference type="ChEBI" id="CHEBI:58349"/>
    </ligand>
</feature>
<feature type="domain" description="Pyrroline-5-carboxylate reductase catalytic N-terminal" evidence="8">
    <location>
        <begin position="2"/>
        <end position="87"/>
    </location>
</feature>
<dbReference type="RefSeq" id="WP_113959268.1">
    <property type="nucleotide sequence ID" value="NZ_QNRR01000005.1"/>
</dbReference>
<keyword evidence="3 4" id="KW-0560">Oxidoreductase</keyword>
<evidence type="ECO:0000256" key="4">
    <source>
        <dbReference type="HAMAP-Rule" id="MF_01925"/>
    </source>
</evidence>
<dbReference type="Proteomes" id="UP000253426">
    <property type="component" value="Unassembled WGS sequence"/>
</dbReference>
<organism evidence="10 11">
    <name type="scientific">Roseimicrobium gellanilyticum</name>
    <dbReference type="NCBI Taxonomy" id="748857"/>
    <lineage>
        <taxon>Bacteria</taxon>
        <taxon>Pseudomonadati</taxon>
        <taxon>Verrucomicrobiota</taxon>
        <taxon>Verrucomicrobiia</taxon>
        <taxon>Verrucomicrobiales</taxon>
        <taxon>Verrucomicrobiaceae</taxon>
        <taxon>Roseimicrobium</taxon>
    </lineage>
</organism>
<dbReference type="PANTHER" id="PTHR11645:SF0">
    <property type="entry name" value="PYRROLINE-5-CARBOXYLATE REDUCTASE 3"/>
    <property type="match status" value="1"/>
</dbReference>
<dbReference type="InterPro" id="IPR036291">
    <property type="entry name" value="NAD(P)-bd_dom_sf"/>
</dbReference>
<comment type="pathway">
    <text evidence="4 7">Amino-acid biosynthesis; L-proline biosynthesis; L-proline from L-glutamate 5-semialdehyde: step 1/1.</text>
</comment>
<keyword evidence="4 7" id="KW-0028">Amino-acid biosynthesis</keyword>
<evidence type="ECO:0000313" key="11">
    <source>
        <dbReference type="Proteomes" id="UP000253426"/>
    </source>
</evidence>
<dbReference type="GO" id="GO:0055129">
    <property type="term" value="P:L-proline biosynthetic process"/>
    <property type="evidence" value="ECO:0007669"/>
    <property type="project" value="UniProtKB-UniRule"/>
</dbReference>
<sequence>MKLGLIGCGKMGGALLKGALKASLVKAKDISLYDKVPAAVKALQSEAPAAKAAKDPAELVASSQVVVLAVKPQDMPALLQGLVKAPKLKLEKCLFLSIAAGITLKQLESWLGGQARVIRSMPNTPALVLAGAAAFARGQHATDEDAELAAKVLGAVGVAQEVSEKLLDAVTGLSGSGPAYVYTVIEALADGGVLMGLPRATALQLAAQTVAGAAQMVLETGKHPGVLRDEVTSPGGTTIAGLEQLEANGLRNALIQAVRKATERSKELAG</sequence>
<dbReference type="AlphaFoldDB" id="A0A366HMJ5"/>
<evidence type="ECO:0000256" key="3">
    <source>
        <dbReference type="ARBA" id="ARBA00023002"/>
    </source>
</evidence>
<keyword evidence="4 7" id="KW-0641">Proline biosynthesis</keyword>
<dbReference type="UniPathway" id="UPA00098">
    <property type="reaction ID" value="UER00361"/>
</dbReference>
<dbReference type="FunFam" id="1.10.3730.10:FF:000001">
    <property type="entry name" value="Pyrroline-5-carboxylate reductase"/>
    <property type="match status" value="1"/>
</dbReference>
<proteinExistence type="inferred from homology"/>
<protein>
    <recommendedName>
        <fullName evidence="4 5">Pyrroline-5-carboxylate reductase</fullName>
        <shortName evidence="4">P5C reductase</shortName>
        <shortName evidence="4">P5CR</shortName>
        <ecNumber evidence="4 5">1.5.1.2</ecNumber>
    </recommendedName>
    <alternativeName>
        <fullName evidence="4">PCA reductase</fullName>
    </alternativeName>
</protein>
<dbReference type="PANTHER" id="PTHR11645">
    <property type="entry name" value="PYRROLINE-5-CARBOXYLATE REDUCTASE"/>
    <property type="match status" value="1"/>
</dbReference>
<name>A0A366HMJ5_9BACT</name>
<evidence type="ECO:0000256" key="6">
    <source>
        <dbReference type="PIRSR" id="PIRSR000193-1"/>
    </source>
</evidence>
<dbReference type="NCBIfam" id="TIGR00112">
    <property type="entry name" value="proC"/>
    <property type="match status" value="1"/>
</dbReference>
<feature type="binding site" evidence="6">
    <location>
        <begin position="6"/>
        <end position="11"/>
    </location>
    <ligand>
        <name>NADP(+)</name>
        <dbReference type="ChEBI" id="CHEBI:58349"/>
    </ligand>
</feature>
<dbReference type="InterPro" id="IPR000304">
    <property type="entry name" value="Pyrroline-COOH_reductase"/>
</dbReference>
<dbReference type="Pfam" id="PF14748">
    <property type="entry name" value="P5CR_dimer"/>
    <property type="match status" value="1"/>
</dbReference>
<comment type="subcellular location">
    <subcellularLocation>
        <location evidence="4">Cytoplasm</location>
    </subcellularLocation>
</comment>
<comment type="caution">
    <text evidence="10">The sequence shown here is derived from an EMBL/GenBank/DDBJ whole genome shotgun (WGS) entry which is preliminary data.</text>
</comment>
<evidence type="ECO:0000256" key="5">
    <source>
        <dbReference type="NCBIfam" id="TIGR00112"/>
    </source>
</evidence>
<dbReference type="InterPro" id="IPR053790">
    <property type="entry name" value="P5CR-like_CS"/>
</dbReference>
<evidence type="ECO:0000256" key="2">
    <source>
        <dbReference type="ARBA" id="ARBA00022857"/>
    </source>
</evidence>
<dbReference type="OrthoDB" id="9805754at2"/>
<keyword evidence="11" id="KW-1185">Reference proteome</keyword>
<feature type="domain" description="Pyrroline-5-carboxylate reductase dimerisation" evidence="9">
    <location>
        <begin position="164"/>
        <end position="268"/>
    </location>
</feature>
<evidence type="ECO:0000313" key="10">
    <source>
        <dbReference type="EMBL" id="RBP43797.1"/>
    </source>
</evidence>
<evidence type="ECO:0000256" key="7">
    <source>
        <dbReference type="RuleBase" id="RU003903"/>
    </source>
</evidence>
<dbReference type="Gene3D" id="3.40.50.720">
    <property type="entry name" value="NAD(P)-binding Rossmann-like Domain"/>
    <property type="match status" value="1"/>
</dbReference>
<dbReference type="InterPro" id="IPR029036">
    <property type="entry name" value="P5CR_dimer"/>
</dbReference>
<dbReference type="InterPro" id="IPR028939">
    <property type="entry name" value="P5C_Rdtase_cat_N"/>
</dbReference>
<dbReference type="GO" id="GO:0004735">
    <property type="term" value="F:pyrroline-5-carboxylate reductase activity"/>
    <property type="evidence" value="ECO:0007669"/>
    <property type="project" value="UniProtKB-UniRule"/>
</dbReference>
<keyword evidence="2 4" id="KW-0521">NADP</keyword>
<reference evidence="10 11" key="1">
    <citation type="submission" date="2018-06" db="EMBL/GenBank/DDBJ databases">
        <title>Genomic Encyclopedia of Type Strains, Phase IV (KMG-IV): sequencing the most valuable type-strain genomes for metagenomic binning, comparative biology and taxonomic classification.</title>
        <authorList>
            <person name="Goeker M."/>
        </authorList>
    </citation>
    <scope>NUCLEOTIDE SEQUENCE [LARGE SCALE GENOMIC DNA]</scope>
    <source>
        <strain evidence="10 11">DSM 25532</strain>
    </source>
</reference>
<dbReference type="HAMAP" id="MF_01925">
    <property type="entry name" value="P5C_reductase"/>
    <property type="match status" value="1"/>
</dbReference>